<organism evidence="2 3">
    <name type="scientific">Anaerospora hongkongensis</name>
    <dbReference type="NCBI Taxonomy" id="244830"/>
    <lineage>
        <taxon>Bacteria</taxon>
        <taxon>Bacillati</taxon>
        <taxon>Bacillota</taxon>
        <taxon>Negativicutes</taxon>
        <taxon>Selenomonadales</taxon>
        <taxon>Sporomusaceae</taxon>
        <taxon>Anaerospora</taxon>
    </lineage>
</organism>
<dbReference type="EMBL" id="SLUI01000001">
    <property type="protein sequence ID" value="TCL40261.1"/>
    <property type="molecule type" value="Genomic_DNA"/>
</dbReference>
<dbReference type="AlphaFoldDB" id="A0A4R1QCQ0"/>
<dbReference type="RefSeq" id="WP_132074910.1">
    <property type="nucleotide sequence ID" value="NZ_SLUI01000001.1"/>
</dbReference>
<evidence type="ECO:0000256" key="1">
    <source>
        <dbReference type="SAM" id="Phobius"/>
    </source>
</evidence>
<protein>
    <submittedName>
        <fullName evidence="2">Stage II sporulation protein R</fullName>
    </submittedName>
</protein>
<keyword evidence="1" id="KW-0812">Transmembrane</keyword>
<keyword evidence="3" id="KW-1185">Reference proteome</keyword>
<evidence type="ECO:0000313" key="2">
    <source>
        <dbReference type="EMBL" id="TCL40261.1"/>
    </source>
</evidence>
<keyword evidence="1" id="KW-0472">Membrane</keyword>
<comment type="caution">
    <text evidence="2">The sequence shown here is derived from an EMBL/GenBank/DDBJ whole genome shotgun (WGS) entry which is preliminary data.</text>
</comment>
<sequence>MRKNLLRLSIVLLIGCFIIAGWGMLIWQARQSAAVSIPNGDLIRLHVLANSDKPQDQQLKLKVRDVVIAYLAPYLGKAESTEEARSVIHSRKAEIIAAAQAVVKENGAAYSVDLQEGMFEFPVKAYGDLVLPAGKYEAVRILLGDAQGKNWWCVLFPPLCFIDAANATAVPGVKMENDKKADAGKVELRWKFVEWLNN</sequence>
<proteinExistence type="predicted"/>
<feature type="transmembrane region" description="Helical" evidence="1">
    <location>
        <begin position="6"/>
        <end position="27"/>
    </location>
</feature>
<keyword evidence="1" id="KW-1133">Transmembrane helix</keyword>
<dbReference type="OrthoDB" id="9793324at2"/>
<evidence type="ECO:0000313" key="3">
    <source>
        <dbReference type="Proteomes" id="UP000295063"/>
    </source>
</evidence>
<accession>A0A4R1QCQ0</accession>
<dbReference type="NCBIfam" id="TIGR02837">
    <property type="entry name" value="spore_II_R"/>
    <property type="match status" value="1"/>
</dbReference>
<gene>
    <name evidence="2" type="ORF">EV210_101462</name>
</gene>
<dbReference type="Proteomes" id="UP000295063">
    <property type="component" value="Unassembled WGS sequence"/>
</dbReference>
<dbReference type="Pfam" id="PF09551">
    <property type="entry name" value="Spore_II_R"/>
    <property type="match status" value="1"/>
</dbReference>
<reference evidence="2 3" key="1">
    <citation type="submission" date="2019-03" db="EMBL/GenBank/DDBJ databases">
        <title>Genomic Encyclopedia of Type Strains, Phase IV (KMG-IV): sequencing the most valuable type-strain genomes for metagenomic binning, comparative biology and taxonomic classification.</title>
        <authorList>
            <person name="Goeker M."/>
        </authorList>
    </citation>
    <scope>NUCLEOTIDE SEQUENCE [LARGE SCALE GENOMIC DNA]</scope>
    <source>
        <strain evidence="2 3">DSM 15969</strain>
    </source>
</reference>
<name>A0A4R1QCQ0_9FIRM</name>
<dbReference type="InterPro" id="IPR014202">
    <property type="entry name" value="Spore_II_R"/>
</dbReference>